<dbReference type="Proteomes" id="UP001597474">
    <property type="component" value="Unassembled WGS sequence"/>
</dbReference>
<dbReference type="PROSITE" id="PS51077">
    <property type="entry name" value="HTH_ICLR"/>
    <property type="match status" value="1"/>
</dbReference>
<evidence type="ECO:0000256" key="2">
    <source>
        <dbReference type="ARBA" id="ARBA00023125"/>
    </source>
</evidence>
<organism evidence="6 7">
    <name type="scientific">Sulfitobacter aestuarii</name>
    <dbReference type="NCBI Taxonomy" id="2161676"/>
    <lineage>
        <taxon>Bacteria</taxon>
        <taxon>Pseudomonadati</taxon>
        <taxon>Pseudomonadota</taxon>
        <taxon>Alphaproteobacteria</taxon>
        <taxon>Rhodobacterales</taxon>
        <taxon>Roseobacteraceae</taxon>
        <taxon>Sulfitobacter</taxon>
    </lineage>
</organism>
<dbReference type="InterPro" id="IPR014757">
    <property type="entry name" value="Tscrpt_reg_IclR_C"/>
</dbReference>
<evidence type="ECO:0000313" key="6">
    <source>
        <dbReference type="EMBL" id="MFD2740051.1"/>
    </source>
</evidence>
<dbReference type="InterPro" id="IPR036390">
    <property type="entry name" value="WH_DNA-bd_sf"/>
</dbReference>
<dbReference type="InterPro" id="IPR036388">
    <property type="entry name" value="WH-like_DNA-bd_sf"/>
</dbReference>
<dbReference type="RefSeq" id="WP_386374241.1">
    <property type="nucleotide sequence ID" value="NZ_JBHUMP010000008.1"/>
</dbReference>
<dbReference type="Gene3D" id="3.30.450.40">
    <property type="match status" value="2"/>
</dbReference>
<evidence type="ECO:0000256" key="1">
    <source>
        <dbReference type="ARBA" id="ARBA00023015"/>
    </source>
</evidence>
<sequence>MDTNRLQTLDRGMLALQIVAQAPRGISVADLARELDVARAAAYRIVATLEDHAMLHRDGTGRIRLGSGTLVLAAQFDTGLRGIARPIVEKLAAKTQATAFVSVAHGRQCTAILTVESDRPFINIAYRAGVRHPLDRGAAGIAILAGRPEAAEDSDEIREARRLGYSLTRGQLQPGAVGVSSPVPLSPDLHPGLECSIGVVAMEDLDVANAAQAAMRAAGELAALMGHGLRR</sequence>
<dbReference type="PROSITE" id="PS51078">
    <property type="entry name" value="ICLR_ED"/>
    <property type="match status" value="1"/>
</dbReference>
<dbReference type="InterPro" id="IPR050707">
    <property type="entry name" value="HTH_MetabolicPath_Reg"/>
</dbReference>
<keyword evidence="3" id="KW-0804">Transcription</keyword>
<dbReference type="Pfam" id="PF01614">
    <property type="entry name" value="IclR_C"/>
    <property type="match status" value="1"/>
</dbReference>
<dbReference type="SUPFAM" id="SSF46785">
    <property type="entry name" value="Winged helix' DNA-binding domain"/>
    <property type="match status" value="1"/>
</dbReference>
<reference evidence="7" key="1">
    <citation type="journal article" date="2019" name="Int. J. Syst. Evol. Microbiol.">
        <title>The Global Catalogue of Microorganisms (GCM) 10K type strain sequencing project: providing services to taxonomists for standard genome sequencing and annotation.</title>
        <authorList>
            <consortium name="The Broad Institute Genomics Platform"/>
            <consortium name="The Broad Institute Genome Sequencing Center for Infectious Disease"/>
            <person name="Wu L."/>
            <person name="Ma J."/>
        </authorList>
    </citation>
    <scope>NUCLEOTIDE SEQUENCE [LARGE SCALE GENOMIC DNA]</scope>
    <source>
        <strain evidence="7">TISTR 2562</strain>
    </source>
</reference>
<evidence type="ECO:0000259" key="5">
    <source>
        <dbReference type="PROSITE" id="PS51078"/>
    </source>
</evidence>
<dbReference type="SMART" id="SM00346">
    <property type="entry name" value="HTH_ICLR"/>
    <property type="match status" value="1"/>
</dbReference>
<comment type="caution">
    <text evidence="6">The sequence shown here is derived from an EMBL/GenBank/DDBJ whole genome shotgun (WGS) entry which is preliminary data.</text>
</comment>
<keyword evidence="2" id="KW-0238">DNA-binding</keyword>
<keyword evidence="1" id="KW-0805">Transcription regulation</keyword>
<feature type="domain" description="IclR-ED" evidence="5">
    <location>
        <begin position="61"/>
        <end position="227"/>
    </location>
</feature>
<protein>
    <submittedName>
        <fullName evidence="6">IclR family transcriptional regulator</fullName>
    </submittedName>
</protein>
<dbReference type="EMBL" id="JBHUMP010000008">
    <property type="protein sequence ID" value="MFD2740051.1"/>
    <property type="molecule type" value="Genomic_DNA"/>
</dbReference>
<feature type="domain" description="HTH iclR-type" evidence="4">
    <location>
        <begin position="6"/>
        <end position="67"/>
    </location>
</feature>
<dbReference type="SUPFAM" id="SSF55781">
    <property type="entry name" value="GAF domain-like"/>
    <property type="match status" value="1"/>
</dbReference>
<gene>
    <name evidence="6" type="ORF">ACFSUD_10755</name>
</gene>
<evidence type="ECO:0000313" key="7">
    <source>
        <dbReference type="Proteomes" id="UP001597474"/>
    </source>
</evidence>
<proteinExistence type="predicted"/>
<evidence type="ECO:0000256" key="3">
    <source>
        <dbReference type="ARBA" id="ARBA00023163"/>
    </source>
</evidence>
<dbReference type="InterPro" id="IPR029016">
    <property type="entry name" value="GAF-like_dom_sf"/>
</dbReference>
<evidence type="ECO:0000259" key="4">
    <source>
        <dbReference type="PROSITE" id="PS51077"/>
    </source>
</evidence>
<dbReference type="Pfam" id="PF09339">
    <property type="entry name" value="HTH_IclR"/>
    <property type="match status" value="1"/>
</dbReference>
<keyword evidence="7" id="KW-1185">Reference proteome</keyword>
<dbReference type="PANTHER" id="PTHR30136">
    <property type="entry name" value="HELIX-TURN-HELIX TRANSCRIPTIONAL REGULATOR, ICLR FAMILY"/>
    <property type="match status" value="1"/>
</dbReference>
<dbReference type="Gene3D" id="1.10.10.10">
    <property type="entry name" value="Winged helix-like DNA-binding domain superfamily/Winged helix DNA-binding domain"/>
    <property type="match status" value="1"/>
</dbReference>
<dbReference type="InterPro" id="IPR005471">
    <property type="entry name" value="Tscrpt_reg_IclR_N"/>
</dbReference>
<accession>A0ABW5U4A2</accession>
<dbReference type="PANTHER" id="PTHR30136:SF24">
    <property type="entry name" value="HTH-TYPE TRANSCRIPTIONAL REPRESSOR ALLR"/>
    <property type="match status" value="1"/>
</dbReference>
<name>A0ABW5U4A2_9RHOB</name>